<dbReference type="SUPFAM" id="SSF51735">
    <property type="entry name" value="NAD(P)-binding Rossmann-fold domains"/>
    <property type="match status" value="1"/>
</dbReference>
<dbReference type="Proteomes" id="UP000005954">
    <property type="component" value="Unassembled WGS sequence"/>
</dbReference>
<dbReference type="EMBL" id="AALY01000001">
    <property type="protein sequence ID" value="EAP77670.1"/>
    <property type="molecule type" value="Genomic_DNA"/>
</dbReference>
<organism evidence="4 5">
    <name type="scientific">Roseovarius nubinhibens (strain ATCC BAA-591 / DSM 15170 / ISM)</name>
    <dbReference type="NCBI Taxonomy" id="89187"/>
    <lineage>
        <taxon>Bacteria</taxon>
        <taxon>Pseudomonadati</taxon>
        <taxon>Pseudomonadota</taxon>
        <taxon>Alphaproteobacteria</taxon>
        <taxon>Rhodobacterales</taxon>
        <taxon>Roseobacteraceae</taxon>
        <taxon>Roseovarius</taxon>
    </lineage>
</organism>
<dbReference type="AlphaFoldDB" id="A3SJY9"/>
<evidence type="ECO:0000313" key="5">
    <source>
        <dbReference type="Proteomes" id="UP000005954"/>
    </source>
</evidence>
<dbReference type="eggNOG" id="COG1028">
    <property type="taxonomic scope" value="Bacteria"/>
</dbReference>
<keyword evidence="5" id="KW-1185">Reference proteome</keyword>
<evidence type="ECO:0000313" key="4">
    <source>
        <dbReference type="EMBL" id="EAP77670.1"/>
    </source>
</evidence>
<dbReference type="InterPro" id="IPR057326">
    <property type="entry name" value="KR_dom"/>
</dbReference>
<dbReference type="PRINTS" id="PR00081">
    <property type="entry name" value="GDHRDH"/>
</dbReference>
<dbReference type="InterPro" id="IPR020904">
    <property type="entry name" value="Sc_DH/Rdtase_CS"/>
</dbReference>
<evidence type="ECO:0000259" key="3">
    <source>
        <dbReference type="SMART" id="SM00822"/>
    </source>
</evidence>
<dbReference type="PRINTS" id="PR00080">
    <property type="entry name" value="SDRFAMILY"/>
</dbReference>
<dbReference type="PANTHER" id="PTHR43157:SF31">
    <property type="entry name" value="PHOSPHATIDYLINOSITOL-GLYCAN BIOSYNTHESIS CLASS F PROTEIN"/>
    <property type="match status" value="1"/>
</dbReference>
<dbReference type="PANTHER" id="PTHR43157">
    <property type="entry name" value="PHOSPHATIDYLINOSITOL-GLYCAN BIOSYNTHESIS CLASS F PROTEIN-RELATED"/>
    <property type="match status" value="1"/>
</dbReference>
<dbReference type="SMART" id="SM00822">
    <property type="entry name" value="PKS_KR"/>
    <property type="match status" value="1"/>
</dbReference>
<accession>A3SJY9</accession>
<dbReference type="PROSITE" id="PS00061">
    <property type="entry name" value="ADH_SHORT"/>
    <property type="match status" value="1"/>
</dbReference>
<reference evidence="4 5" key="1">
    <citation type="submission" date="2005-12" db="EMBL/GenBank/DDBJ databases">
        <authorList>
            <person name="Moran M.A."/>
            <person name="Ferriera S."/>
            <person name="Johnson J."/>
            <person name="Kravitz S."/>
            <person name="Halpern A."/>
            <person name="Remington K."/>
            <person name="Beeson K."/>
            <person name="Tran B."/>
            <person name="Rogers Y.-H."/>
            <person name="Friedman R."/>
            <person name="Venter J.C."/>
        </authorList>
    </citation>
    <scope>NUCLEOTIDE SEQUENCE [LARGE SCALE GENOMIC DNA]</scope>
    <source>
        <strain evidence="5">ATCC BAA-591 / DSM 15170 / ISM</strain>
    </source>
</reference>
<dbReference type="Gene3D" id="3.40.50.720">
    <property type="entry name" value="NAD(P)-binding Rossmann-like Domain"/>
    <property type="match status" value="1"/>
</dbReference>
<dbReference type="STRING" id="89187.ISM_05235"/>
<dbReference type="HOGENOM" id="CLU_010194_44_5_5"/>
<dbReference type="InterPro" id="IPR002347">
    <property type="entry name" value="SDR_fam"/>
</dbReference>
<keyword evidence="1" id="KW-0560">Oxidoreductase</keyword>
<sequence>MKGYLMTKTILITGATDGIGLETARHLAAKGHSLILHGRSAAKLDAARDKIGGTTSGYLADLSDPAETLRLARDIARDHDAIDVIINNAGVYKIPDPVTKTGHDLRFLVNTIAPEILTRALLSTLGENGRVVNLSSAAQSPVDLEALAGRKRLADFEAYAQSKLALTIWSREMAAKHRNGPIFVAVNPGSLLASKMVKDGFGVAGKDLGIGVEILARAALSDRFALASGKYFDNDIGEFTPPHPAALDDQNSAKVYDQIVQLAKELGAA</sequence>
<protein>
    <submittedName>
        <fullName evidence="4">Probable oxidoreductase</fullName>
    </submittedName>
</protein>
<comment type="similarity">
    <text evidence="2">Belongs to the short-chain dehydrogenases/reductases (SDR) family.</text>
</comment>
<evidence type="ECO:0000256" key="1">
    <source>
        <dbReference type="ARBA" id="ARBA00023002"/>
    </source>
</evidence>
<gene>
    <name evidence="4" type="ORF">ISM_05235</name>
</gene>
<proteinExistence type="inferred from homology"/>
<comment type="caution">
    <text evidence="4">The sequence shown here is derived from an EMBL/GenBank/DDBJ whole genome shotgun (WGS) entry which is preliminary data.</text>
</comment>
<dbReference type="Pfam" id="PF00106">
    <property type="entry name" value="adh_short"/>
    <property type="match status" value="1"/>
</dbReference>
<evidence type="ECO:0000256" key="2">
    <source>
        <dbReference type="RuleBase" id="RU000363"/>
    </source>
</evidence>
<name>A3SJY9_ROSNI</name>
<dbReference type="InterPro" id="IPR036291">
    <property type="entry name" value="NAD(P)-bd_dom_sf"/>
</dbReference>
<feature type="domain" description="Ketoreductase" evidence="3">
    <location>
        <begin position="8"/>
        <end position="172"/>
    </location>
</feature>
<dbReference type="GO" id="GO:0016491">
    <property type="term" value="F:oxidoreductase activity"/>
    <property type="evidence" value="ECO:0007669"/>
    <property type="project" value="UniProtKB-KW"/>
</dbReference>